<feature type="transmembrane region" description="Helical" evidence="1">
    <location>
        <begin position="121"/>
        <end position="141"/>
    </location>
</feature>
<feature type="transmembrane region" description="Helical" evidence="1">
    <location>
        <begin position="310"/>
        <end position="331"/>
    </location>
</feature>
<organism evidence="2">
    <name type="scientific">Apis dorsata</name>
    <name type="common">Giant honeybee</name>
    <dbReference type="NCBI Taxonomy" id="7462"/>
    <lineage>
        <taxon>Eukaryota</taxon>
        <taxon>Metazoa</taxon>
        <taxon>Ecdysozoa</taxon>
        <taxon>Arthropoda</taxon>
        <taxon>Hexapoda</taxon>
        <taxon>Insecta</taxon>
        <taxon>Pterygota</taxon>
        <taxon>Neoptera</taxon>
        <taxon>Endopterygota</taxon>
        <taxon>Hymenoptera</taxon>
        <taxon>Apocrita</taxon>
        <taxon>Aculeata</taxon>
        <taxon>Apoidea</taxon>
        <taxon>Anthophila</taxon>
        <taxon>Apidae</taxon>
        <taxon>Apis</taxon>
    </lineage>
</organism>
<geneLocation type="mitochondrion" evidence="2"/>
<feature type="transmembrane region" description="Helical" evidence="1">
    <location>
        <begin position="7"/>
        <end position="22"/>
    </location>
</feature>
<feature type="transmembrane region" description="Helical" evidence="1">
    <location>
        <begin position="147"/>
        <end position="167"/>
    </location>
</feature>
<feature type="transmembrane region" description="Helical" evidence="1">
    <location>
        <begin position="179"/>
        <end position="202"/>
    </location>
</feature>
<accession>A0A0A0N2V7</accession>
<keyword evidence="1" id="KW-0472">Membrane</keyword>
<keyword evidence="1" id="KW-0812">Transmembrane</keyword>
<feature type="transmembrane region" description="Helical" evidence="1">
    <location>
        <begin position="90"/>
        <end position="109"/>
    </location>
</feature>
<keyword evidence="2" id="KW-0496">Mitochondrion</keyword>
<evidence type="ECO:0000256" key="1">
    <source>
        <dbReference type="SAM" id="Phobius"/>
    </source>
</evidence>
<reference evidence="2" key="1">
    <citation type="submission" date="2012-12" db="EMBL/GenBank/DDBJ databases">
        <title>The Complete Mitochondrial Genome of wild Honeybee Apis dorsata(Hymenoptera: Apidae).</title>
        <authorList>
            <person name="Yang J."/>
            <person name="He S.Y."/>
            <person name="Miao Y.W."/>
            <person name="Li R.J."/>
        </authorList>
    </citation>
    <scope>NUCLEOTIDE SEQUENCE</scope>
    <source>
        <tissue evidence="2">Thorax</tissue>
    </source>
</reference>
<feature type="transmembrane region" description="Helical" evidence="1">
    <location>
        <begin position="262"/>
        <end position="283"/>
    </location>
</feature>
<name>A0A0A0N2V7_APIDO</name>
<protein>
    <submittedName>
        <fullName evidence="2">NADH dehydrogenase subunit 2</fullName>
    </submittedName>
</protein>
<keyword evidence="1" id="KW-1133">Transmembrane helix</keyword>
<dbReference type="AlphaFoldDB" id="A0A0A0N2V7"/>
<feature type="transmembrane region" description="Helical" evidence="1">
    <location>
        <begin position="56"/>
        <end position="78"/>
    </location>
</feature>
<sequence length="332" mass="40893">MFIYLKHNLFIYMLIILLFFIMNSSNIFIQWLMMEFSTIISVSLINIKSSNKIPSLIYYVISVISGVFLFLLIMLYFSSINFLKNYEFNFLIQLMFFAKMGIFPFHYWMIYSYEMMNWNQIFLMSTLIKFTPIYMLIVMTYMNNWSVLYLLLSSLFISMYTNKFYSLKKMLSCSTIFNSMYFILLLSINKMLFLIFILIYMINYHLLINFLKKFNINNLNFSMISKYEYYMFLILIFNYSMYPFFLTFIIKWMFIFSMTYNYLFNWILFLILISSMVMIWNYFIMLKNNFMMMNFYKNEFNNFKMKYSQINLMILSLFMMNIFIFLIINFLI</sequence>
<feature type="transmembrane region" description="Helical" evidence="1">
    <location>
        <begin position="229"/>
        <end position="250"/>
    </location>
</feature>
<proteinExistence type="predicted"/>
<gene>
    <name evidence="2" type="primary">ND2</name>
</gene>
<evidence type="ECO:0000313" key="2">
    <source>
        <dbReference type="EMBL" id="AGI56728.1"/>
    </source>
</evidence>
<dbReference type="EMBL" id="KC294229">
    <property type="protein sequence ID" value="AGI56728.1"/>
    <property type="molecule type" value="Genomic_DNA"/>
</dbReference>